<gene>
    <name evidence="2" type="ORF">MPOCJGCO_1068</name>
</gene>
<dbReference type="EMBL" id="BPRB01000058">
    <property type="protein sequence ID" value="GJE58982.1"/>
    <property type="molecule type" value="Genomic_DNA"/>
</dbReference>
<keyword evidence="3" id="KW-1185">Reference proteome</keyword>
<proteinExistence type="predicted"/>
<dbReference type="Proteomes" id="UP001055057">
    <property type="component" value="Unassembled WGS sequence"/>
</dbReference>
<reference evidence="2" key="2">
    <citation type="submission" date="2021-08" db="EMBL/GenBank/DDBJ databases">
        <authorList>
            <person name="Tani A."/>
            <person name="Ola A."/>
            <person name="Ogura Y."/>
            <person name="Katsura K."/>
            <person name="Hayashi T."/>
        </authorList>
    </citation>
    <scope>NUCLEOTIDE SEQUENCE</scope>
    <source>
        <strain evidence="2">DSM 23632</strain>
    </source>
</reference>
<protein>
    <recommendedName>
        <fullName evidence="4">MFS transporter</fullName>
    </recommendedName>
</protein>
<keyword evidence="1" id="KW-0812">Transmembrane</keyword>
<evidence type="ECO:0000313" key="2">
    <source>
        <dbReference type="EMBL" id="GJE58982.1"/>
    </source>
</evidence>
<feature type="transmembrane region" description="Helical" evidence="1">
    <location>
        <begin position="20"/>
        <end position="40"/>
    </location>
</feature>
<evidence type="ECO:0000313" key="3">
    <source>
        <dbReference type="Proteomes" id="UP001055057"/>
    </source>
</evidence>
<organism evidence="2 3">
    <name type="scientific">Methylobacterium trifolii</name>
    <dbReference type="NCBI Taxonomy" id="1003092"/>
    <lineage>
        <taxon>Bacteria</taxon>
        <taxon>Pseudomonadati</taxon>
        <taxon>Pseudomonadota</taxon>
        <taxon>Alphaproteobacteria</taxon>
        <taxon>Hyphomicrobiales</taxon>
        <taxon>Methylobacteriaceae</taxon>
        <taxon>Methylobacterium</taxon>
    </lineage>
</organism>
<accession>A0ABQ4TVX6</accession>
<evidence type="ECO:0008006" key="4">
    <source>
        <dbReference type="Google" id="ProtNLM"/>
    </source>
</evidence>
<reference evidence="2" key="1">
    <citation type="journal article" date="2021" name="Front. Microbiol.">
        <title>Comprehensive Comparative Genomics and Phenotyping of Methylobacterium Species.</title>
        <authorList>
            <person name="Alessa O."/>
            <person name="Ogura Y."/>
            <person name="Fujitani Y."/>
            <person name="Takami H."/>
            <person name="Hayashi T."/>
            <person name="Sahin N."/>
            <person name="Tani A."/>
        </authorList>
    </citation>
    <scope>NUCLEOTIDE SEQUENCE</scope>
    <source>
        <strain evidence="2">DSM 23632</strain>
    </source>
</reference>
<sequence length="78" mass="7548">MGPVRIERIKLTANDLNTAAGGLFTAGVVAPLAAAVFGVTGPAGGLSALTLVLGVAIFLCASVALHAAARLVPKGLGP</sequence>
<feature type="transmembrane region" description="Helical" evidence="1">
    <location>
        <begin position="46"/>
        <end position="69"/>
    </location>
</feature>
<keyword evidence="1" id="KW-1133">Transmembrane helix</keyword>
<dbReference type="RefSeq" id="WP_238181579.1">
    <property type="nucleotide sequence ID" value="NZ_BPRB01000058.1"/>
</dbReference>
<name>A0ABQ4TVX6_9HYPH</name>
<keyword evidence="1" id="KW-0472">Membrane</keyword>
<evidence type="ECO:0000256" key="1">
    <source>
        <dbReference type="SAM" id="Phobius"/>
    </source>
</evidence>
<comment type="caution">
    <text evidence="2">The sequence shown here is derived from an EMBL/GenBank/DDBJ whole genome shotgun (WGS) entry which is preliminary data.</text>
</comment>